<organism evidence="1 2">
    <name type="scientific">Cyanophage S-TIM4</name>
    <dbReference type="NCBI Taxonomy" id="1048189"/>
    <lineage>
        <taxon>Viruses</taxon>
        <taxon>Duplodnaviria</taxon>
        <taxon>Heunggongvirae</taxon>
        <taxon>Uroviricota</taxon>
        <taxon>Caudoviricetes</taxon>
        <taxon>Pantevenvirales</taxon>
        <taxon>Kyanoviridae</taxon>
        <taxon>Thaumasvirus</taxon>
        <taxon>Thaumasvirus stim4</taxon>
    </lineage>
</organism>
<proteinExistence type="predicted"/>
<dbReference type="GeneID" id="54997304"/>
<sequence length="190" mass="19205">MALYGVTDADESKPKWAVRGSGVDPQNIFATADGWVLRHYKNAAKTKFWDEILVSVDGLVGAGSRGTNTLGGADITAVFFEETGYAGGATGSVVVIYNEQVDVTNGATLVVRNTTDSANITATAAAQTGVNRVEFTFTAAATGKAHAIQAQTISGTIVDSTGGAASDKVFVSGDVVGAGGSGSTATFTAS</sequence>
<dbReference type="EMBL" id="MH512890">
    <property type="protein sequence ID" value="AXF41325.1"/>
    <property type="molecule type" value="Genomic_DNA"/>
</dbReference>
<protein>
    <submittedName>
        <fullName evidence="1">S-layer domain protein</fullName>
    </submittedName>
</protein>
<keyword evidence="2" id="KW-1185">Reference proteome</keyword>
<reference evidence="1 2" key="1">
    <citation type="journal article" date="2011" name="Nature">
        <title>Genomic island variability facilitates Prochlorococcus-virus coexistence.</title>
        <authorList>
            <person name="Avrani S."/>
            <person name="Wurtzel O."/>
            <person name="Sharon I."/>
            <person name="Sorek R."/>
            <person name="Lindell D."/>
        </authorList>
    </citation>
    <scope>NUCLEOTIDE SEQUENCE [LARGE SCALE GENOMIC DNA]</scope>
</reference>
<gene>
    <name evidence="1" type="primary">ORF_189</name>
    <name evidence="1" type="ORF">S-TIM4_ORF_189</name>
</gene>
<dbReference type="Proteomes" id="UP000257501">
    <property type="component" value="Segment"/>
</dbReference>
<accession>A0A345AWP2</accession>
<evidence type="ECO:0000313" key="2">
    <source>
        <dbReference type="Proteomes" id="UP000257501"/>
    </source>
</evidence>
<evidence type="ECO:0000313" key="1">
    <source>
        <dbReference type="EMBL" id="AXF41325.1"/>
    </source>
</evidence>
<name>A0A345AWP2_9CAUD</name>
<dbReference type="RefSeq" id="YP_009806446.1">
    <property type="nucleotide sequence ID" value="NC_048015.1"/>
</dbReference>
<dbReference type="KEGG" id="vg:54997304"/>